<dbReference type="SUPFAM" id="SSF56091">
    <property type="entry name" value="DNA ligase/mRNA capping enzyme, catalytic domain"/>
    <property type="match status" value="1"/>
</dbReference>
<dbReference type="GO" id="GO:0005829">
    <property type="term" value="C:cytosol"/>
    <property type="evidence" value="ECO:0007669"/>
    <property type="project" value="TreeGrafter"/>
</dbReference>
<dbReference type="NCBIfam" id="NF005932">
    <property type="entry name" value="PRK07956.1"/>
    <property type="match status" value="1"/>
</dbReference>
<evidence type="ECO:0000259" key="12">
    <source>
        <dbReference type="PROSITE" id="PS50172"/>
    </source>
</evidence>
<keyword evidence="9 11" id="KW-0234">DNA repair</keyword>
<keyword evidence="8 11" id="KW-0520">NAD</keyword>
<feature type="binding site" evidence="11">
    <location>
        <position position="428"/>
    </location>
    <ligand>
        <name>Zn(2+)</name>
        <dbReference type="ChEBI" id="CHEBI:29105"/>
    </ligand>
</feature>
<dbReference type="SUPFAM" id="SSF47781">
    <property type="entry name" value="RuvA domain 2-like"/>
    <property type="match status" value="1"/>
</dbReference>
<accession>A0A2Z5IQ56</accession>
<dbReference type="RefSeq" id="WP_114190800.1">
    <property type="nucleotide sequence ID" value="NZ_CP029295.1"/>
</dbReference>
<dbReference type="InterPro" id="IPR004150">
    <property type="entry name" value="NAD_DNA_ligase_OB"/>
</dbReference>
<name>A0A2Z5IQ56_9BACT</name>
<evidence type="ECO:0000256" key="10">
    <source>
        <dbReference type="ARBA" id="ARBA00034005"/>
    </source>
</evidence>
<dbReference type="SUPFAM" id="SSF52113">
    <property type="entry name" value="BRCT domain"/>
    <property type="match status" value="1"/>
</dbReference>
<dbReference type="InterPro" id="IPR001357">
    <property type="entry name" value="BRCT_dom"/>
</dbReference>
<feature type="binding site" evidence="11">
    <location>
        <position position="176"/>
    </location>
    <ligand>
        <name>NAD(+)</name>
        <dbReference type="ChEBI" id="CHEBI:57540"/>
    </ligand>
</feature>
<evidence type="ECO:0000313" key="13">
    <source>
        <dbReference type="EMBL" id="AXE60687.1"/>
    </source>
</evidence>
<evidence type="ECO:0000256" key="9">
    <source>
        <dbReference type="ARBA" id="ARBA00023204"/>
    </source>
</evidence>
<dbReference type="InterPro" id="IPR041663">
    <property type="entry name" value="DisA/LigA_HHH"/>
</dbReference>
<dbReference type="InterPro" id="IPR018239">
    <property type="entry name" value="DNA_ligase_AS"/>
</dbReference>
<evidence type="ECO:0000256" key="11">
    <source>
        <dbReference type="HAMAP-Rule" id="MF_01588"/>
    </source>
</evidence>
<evidence type="ECO:0000256" key="2">
    <source>
        <dbReference type="ARBA" id="ARBA00022598"/>
    </source>
</evidence>
<dbReference type="SMART" id="SM00532">
    <property type="entry name" value="LIGANc"/>
    <property type="match status" value="1"/>
</dbReference>
<comment type="function">
    <text evidence="1 11">DNA ligase that catalyzes the formation of phosphodiester linkages between 5'-phosphoryl and 3'-hydroxyl groups in double-stranded DNA using NAD as a coenzyme and as the energy source for the reaction. It is essential for DNA replication and repair of damaged DNA.</text>
</comment>
<dbReference type="Pfam" id="PF00533">
    <property type="entry name" value="BRCT"/>
    <property type="match status" value="1"/>
</dbReference>
<evidence type="ECO:0000313" key="14">
    <source>
        <dbReference type="Proteomes" id="UP000252477"/>
    </source>
</evidence>
<gene>
    <name evidence="11" type="primary">ligA</name>
    <name evidence="13" type="ORF">DA803_01100</name>
</gene>
<dbReference type="InterPro" id="IPR036420">
    <property type="entry name" value="BRCT_dom_sf"/>
</dbReference>
<keyword evidence="3 11" id="KW-0235">DNA replication</keyword>
<dbReference type="GO" id="GO:0046872">
    <property type="term" value="F:metal ion binding"/>
    <property type="evidence" value="ECO:0007669"/>
    <property type="project" value="UniProtKB-KW"/>
</dbReference>
<keyword evidence="5 11" id="KW-0227">DNA damage</keyword>
<keyword evidence="11" id="KW-0464">Manganese</keyword>
<evidence type="ECO:0000256" key="3">
    <source>
        <dbReference type="ARBA" id="ARBA00022705"/>
    </source>
</evidence>
<dbReference type="Gene3D" id="3.40.50.10190">
    <property type="entry name" value="BRCT domain"/>
    <property type="match status" value="1"/>
</dbReference>
<feature type="domain" description="BRCT" evidence="12">
    <location>
        <begin position="592"/>
        <end position="669"/>
    </location>
</feature>
<dbReference type="PIRSF" id="PIRSF001604">
    <property type="entry name" value="LigA"/>
    <property type="match status" value="1"/>
</dbReference>
<comment type="cofactor">
    <cofactor evidence="11">
        <name>Mg(2+)</name>
        <dbReference type="ChEBI" id="CHEBI:18420"/>
    </cofactor>
    <cofactor evidence="11">
        <name>Mn(2+)</name>
        <dbReference type="ChEBI" id="CHEBI:29035"/>
    </cofactor>
</comment>
<dbReference type="InterPro" id="IPR001679">
    <property type="entry name" value="DNA_ligase"/>
</dbReference>
<dbReference type="Pfam" id="PF03120">
    <property type="entry name" value="OB_DNA_ligase"/>
    <property type="match status" value="1"/>
</dbReference>
<dbReference type="GO" id="GO:0006260">
    <property type="term" value="P:DNA replication"/>
    <property type="evidence" value="ECO:0007669"/>
    <property type="project" value="UniProtKB-KW"/>
</dbReference>
<feature type="binding site" evidence="11">
    <location>
        <position position="413"/>
    </location>
    <ligand>
        <name>Zn(2+)</name>
        <dbReference type="ChEBI" id="CHEBI:29105"/>
    </ligand>
</feature>
<feature type="binding site" evidence="11">
    <location>
        <begin position="90"/>
        <end position="91"/>
    </location>
    <ligand>
        <name>NAD(+)</name>
        <dbReference type="ChEBI" id="CHEBI:57540"/>
    </ligand>
</feature>
<dbReference type="NCBIfam" id="TIGR00575">
    <property type="entry name" value="dnlj"/>
    <property type="match status" value="1"/>
</dbReference>
<dbReference type="GO" id="GO:0006281">
    <property type="term" value="P:DNA repair"/>
    <property type="evidence" value="ECO:0007669"/>
    <property type="project" value="UniProtKB-KW"/>
</dbReference>
<dbReference type="SUPFAM" id="SSF50249">
    <property type="entry name" value="Nucleic acid-binding proteins"/>
    <property type="match status" value="1"/>
</dbReference>
<dbReference type="InterPro" id="IPR013839">
    <property type="entry name" value="DNAligase_adenylation"/>
</dbReference>
<feature type="active site" description="N6-AMP-lysine intermediate" evidence="11">
    <location>
        <position position="121"/>
    </location>
</feature>
<dbReference type="InterPro" id="IPR003583">
    <property type="entry name" value="Hlx-hairpin-Hlx_DNA-bd_motif"/>
</dbReference>
<comment type="similarity">
    <text evidence="11">Belongs to the NAD-dependent DNA ligase family. LigA subfamily.</text>
</comment>
<dbReference type="Pfam" id="PF12826">
    <property type="entry name" value="HHH_2"/>
    <property type="match status" value="1"/>
</dbReference>
<comment type="catalytic activity">
    <reaction evidence="10 11">
        <text>NAD(+) + (deoxyribonucleotide)n-3'-hydroxyl + 5'-phospho-(deoxyribonucleotide)m = (deoxyribonucleotide)n+m + AMP + beta-nicotinamide D-nucleotide.</text>
        <dbReference type="EC" id="6.5.1.2"/>
    </reaction>
</comment>
<evidence type="ECO:0000256" key="6">
    <source>
        <dbReference type="ARBA" id="ARBA00022833"/>
    </source>
</evidence>
<dbReference type="CDD" id="cd17748">
    <property type="entry name" value="BRCT_DNA_ligase_like"/>
    <property type="match status" value="1"/>
</dbReference>
<dbReference type="KEGG" id="mpho:DA803_01100"/>
<keyword evidence="14" id="KW-1185">Reference proteome</keyword>
<keyword evidence="7 11" id="KW-0460">Magnesium</keyword>
<dbReference type="Gene3D" id="1.10.287.610">
    <property type="entry name" value="Helix hairpin bin"/>
    <property type="match status" value="1"/>
</dbReference>
<sequence>MEEKQKNEIRKQVFELREKINEWDKAYYDLDNPSVPDSVYDIEFNKLKKLEEQYAHYFSYDELKSSPTQKINSSASNIFKKVRHDSPMLSLNKAYSIDEIKKFIDNIAKITDQYSFFIEPKIDGISISIKYRNGKLFQALTRGDGKIGEDVTENVLQIKDVPKTINYPNDLEVRGEIYLSLEEFNNLNKELDSKGKAKLANPRNAAAGTLRQLNSQIVKERNLSAFLYYVVNPTQHQIETMEQSFHFLNSLGFMVSKEVKHITSIQEIEKYINEFKNIKQLLNYETDGIVIKLNEIKYYNKLGSTSKFPHSAIAFKYEPDTAITILKKIFITTGRTGLITYNALLEPVELSGSLVSYATLNNFQYIDDLNLNENDLVYVKKAGEIIPCIIGLASKKNKDNNSKFSKFLFCSYCNSPLQDSNSQLEQFCVNPKCPEINRRKLIHFCSKEAMDIASLGEKNIELLIDNKLLSTPPDIYKLKNFKDELVKLERLGNKSVLKILDAIEETKNKSLEKLIFALSIKLIGAKVAKLIASEVKEFNKFVTFNFSDLMKYNEIGEKVTNSIIEWVKNEDNIKLVNDLLNEGLNLKYINYAKNTKFQNCSFVITGVLSKPRSYFEDLIITNGGILKNSISSKTTYLLAGHDGGSKLSKANSLGVKIINENEFNELMRD</sequence>
<reference evidence="13 14" key="1">
    <citation type="submission" date="2018-05" db="EMBL/GenBank/DDBJ databases">
        <title>Annotation of the Mycoplasma phocidae genome.</title>
        <authorList>
            <person name="Brown D.R."/>
            <person name="Kutish G.F."/>
            <person name="Frasca S.Jr."/>
        </authorList>
    </citation>
    <scope>NUCLEOTIDE SEQUENCE [LARGE SCALE GENOMIC DNA]</scope>
    <source>
        <strain evidence="13 14">105</strain>
    </source>
</reference>
<dbReference type="InterPro" id="IPR013840">
    <property type="entry name" value="DNAligase_N"/>
</dbReference>
<dbReference type="GO" id="GO:0003677">
    <property type="term" value="F:DNA binding"/>
    <property type="evidence" value="ECO:0007669"/>
    <property type="project" value="InterPro"/>
</dbReference>
<dbReference type="EC" id="6.5.1.2" evidence="11"/>
<evidence type="ECO:0000256" key="5">
    <source>
        <dbReference type="ARBA" id="ARBA00022763"/>
    </source>
</evidence>
<dbReference type="Pfam" id="PF01653">
    <property type="entry name" value="DNA_ligase_aden"/>
    <property type="match status" value="1"/>
</dbReference>
<feature type="binding site" evidence="11">
    <location>
        <position position="292"/>
    </location>
    <ligand>
        <name>NAD(+)</name>
        <dbReference type="ChEBI" id="CHEBI:57540"/>
    </ligand>
</feature>
<evidence type="ECO:0000256" key="4">
    <source>
        <dbReference type="ARBA" id="ARBA00022723"/>
    </source>
</evidence>
<dbReference type="Gene3D" id="1.10.150.20">
    <property type="entry name" value="5' to 3' exonuclease, C-terminal subdomain"/>
    <property type="match status" value="2"/>
</dbReference>
<keyword evidence="2 11" id="KW-0436">Ligase</keyword>
<dbReference type="InterPro" id="IPR012340">
    <property type="entry name" value="NA-bd_OB-fold"/>
</dbReference>
<feature type="binding site" evidence="11">
    <location>
        <position position="142"/>
    </location>
    <ligand>
        <name>NAD(+)</name>
        <dbReference type="ChEBI" id="CHEBI:57540"/>
    </ligand>
</feature>
<dbReference type="CDD" id="cd00114">
    <property type="entry name" value="LIGANc"/>
    <property type="match status" value="1"/>
</dbReference>
<evidence type="ECO:0000256" key="7">
    <source>
        <dbReference type="ARBA" id="ARBA00022842"/>
    </source>
</evidence>
<organism evidence="13 14">
    <name type="scientific">[Mycoplasma] phocae</name>
    <dbReference type="NCBI Taxonomy" id="142651"/>
    <lineage>
        <taxon>Bacteria</taxon>
        <taxon>Bacillati</taxon>
        <taxon>Mycoplasmatota</taxon>
        <taxon>Mycoplasmoidales</taxon>
        <taxon>Metamycoplasmataceae</taxon>
        <taxon>Metamycoplasma</taxon>
    </lineage>
</organism>
<dbReference type="Gene3D" id="2.40.50.140">
    <property type="entry name" value="Nucleic acid-binding proteins"/>
    <property type="match status" value="1"/>
</dbReference>
<dbReference type="SMART" id="SM00292">
    <property type="entry name" value="BRCT"/>
    <property type="match status" value="1"/>
</dbReference>
<dbReference type="PANTHER" id="PTHR23389">
    <property type="entry name" value="CHROMOSOME TRANSMISSION FIDELITY FACTOR 18"/>
    <property type="match status" value="1"/>
</dbReference>
<protein>
    <recommendedName>
        <fullName evidence="11">DNA ligase</fullName>
        <ecNumber evidence="11">6.5.1.2</ecNumber>
    </recommendedName>
    <alternativeName>
        <fullName evidence="11">Polydeoxyribonucleotide synthase [NAD(+)]</fullName>
    </alternativeName>
</protein>
<dbReference type="EMBL" id="CP029295">
    <property type="protein sequence ID" value="AXE60687.1"/>
    <property type="molecule type" value="Genomic_DNA"/>
</dbReference>
<evidence type="ECO:0000256" key="1">
    <source>
        <dbReference type="ARBA" id="ARBA00004067"/>
    </source>
</evidence>
<dbReference type="InterPro" id="IPR010994">
    <property type="entry name" value="RuvA_2-like"/>
</dbReference>
<feature type="binding site" evidence="11">
    <location>
        <position position="433"/>
    </location>
    <ligand>
        <name>Zn(2+)</name>
        <dbReference type="ChEBI" id="CHEBI:29105"/>
    </ligand>
</feature>
<dbReference type="OrthoDB" id="9759736at2"/>
<dbReference type="Proteomes" id="UP000252477">
    <property type="component" value="Chromosome"/>
</dbReference>
<feature type="binding site" evidence="11">
    <location>
        <position position="410"/>
    </location>
    <ligand>
        <name>Zn(2+)</name>
        <dbReference type="ChEBI" id="CHEBI:29105"/>
    </ligand>
</feature>
<feature type="binding site" evidence="11">
    <location>
        <position position="316"/>
    </location>
    <ligand>
        <name>NAD(+)</name>
        <dbReference type="ChEBI" id="CHEBI:57540"/>
    </ligand>
</feature>
<proteinExistence type="inferred from homology"/>
<evidence type="ECO:0000256" key="8">
    <source>
        <dbReference type="ARBA" id="ARBA00023027"/>
    </source>
</evidence>
<dbReference type="HAMAP" id="MF_01588">
    <property type="entry name" value="DNA_ligase_A"/>
    <property type="match status" value="1"/>
</dbReference>
<dbReference type="Gene3D" id="3.30.470.30">
    <property type="entry name" value="DNA ligase/mRNA capping enzyme"/>
    <property type="match status" value="1"/>
</dbReference>
<dbReference type="PANTHER" id="PTHR23389:SF9">
    <property type="entry name" value="DNA LIGASE"/>
    <property type="match status" value="1"/>
</dbReference>
<dbReference type="PROSITE" id="PS50172">
    <property type="entry name" value="BRCT"/>
    <property type="match status" value="1"/>
</dbReference>
<dbReference type="GO" id="GO:0003911">
    <property type="term" value="F:DNA ligase (NAD+) activity"/>
    <property type="evidence" value="ECO:0007669"/>
    <property type="project" value="UniProtKB-UniRule"/>
</dbReference>
<dbReference type="SMART" id="SM00278">
    <property type="entry name" value="HhH1"/>
    <property type="match status" value="4"/>
</dbReference>
<dbReference type="PROSITE" id="PS01055">
    <property type="entry name" value="DNA_LIGASE_N1"/>
    <property type="match status" value="1"/>
</dbReference>
<feature type="binding site" evidence="11">
    <location>
        <begin position="37"/>
        <end position="41"/>
    </location>
    <ligand>
        <name>NAD(+)</name>
        <dbReference type="ChEBI" id="CHEBI:57540"/>
    </ligand>
</feature>
<dbReference type="AlphaFoldDB" id="A0A2Z5IQ56"/>
<keyword evidence="6 11" id="KW-0862">Zinc</keyword>
<feature type="binding site" evidence="11">
    <location>
        <position position="119"/>
    </location>
    <ligand>
        <name>NAD(+)</name>
        <dbReference type="ChEBI" id="CHEBI:57540"/>
    </ligand>
</feature>
<keyword evidence="4 11" id="KW-0479">Metal-binding</keyword>